<dbReference type="EMBL" id="VSWD01000010">
    <property type="protein sequence ID" value="KAK3089239.1"/>
    <property type="molecule type" value="Genomic_DNA"/>
</dbReference>
<evidence type="ECO:0000256" key="14">
    <source>
        <dbReference type="ARBA" id="ARBA00023242"/>
    </source>
</evidence>
<dbReference type="GO" id="GO:0005829">
    <property type="term" value="C:cytosol"/>
    <property type="evidence" value="ECO:0007669"/>
    <property type="project" value="UniProtKB-SubCell"/>
</dbReference>
<reference evidence="23" key="1">
    <citation type="submission" date="2019-08" db="EMBL/GenBank/DDBJ databases">
        <title>The improved chromosome-level genome for the pearl oyster Pinctada fucata martensii using PacBio sequencing and Hi-C.</title>
        <authorList>
            <person name="Zheng Z."/>
        </authorList>
    </citation>
    <scope>NUCLEOTIDE SEQUENCE</scope>
    <source>
        <strain evidence="23">ZZ-2019</strain>
        <tissue evidence="23">Adductor muscle</tissue>
    </source>
</reference>
<feature type="region of interest" description="Disordered" evidence="20">
    <location>
        <begin position="1325"/>
        <end position="1345"/>
    </location>
</feature>
<dbReference type="GO" id="GO:0000045">
    <property type="term" value="P:autophagosome assembly"/>
    <property type="evidence" value="ECO:0007669"/>
    <property type="project" value="InterPro"/>
</dbReference>
<evidence type="ECO:0000256" key="7">
    <source>
        <dbReference type="ARBA" id="ARBA00022553"/>
    </source>
</evidence>
<feature type="domain" description="Autophagy-related protein 11 C-terminal" evidence="22">
    <location>
        <begin position="1496"/>
        <end position="1597"/>
    </location>
</feature>
<dbReference type="InterPro" id="IPR040040">
    <property type="entry name" value="ATG11"/>
</dbReference>
<evidence type="ECO:0000256" key="17">
    <source>
        <dbReference type="ARBA" id="ARBA00069790"/>
    </source>
</evidence>
<feature type="coiled-coil region" evidence="19">
    <location>
        <begin position="1073"/>
        <end position="1171"/>
    </location>
</feature>
<dbReference type="GO" id="GO:1990316">
    <property type="term" value="C:Atg1/ULK1 kinase complex"/>
    <property type="evidence" value="ECO:0007669"/>
    <property type="project" value="TreeGrafter"/>
</dbReference>
<keyword evidence="11 19" id="KW-0175">Coiled coil</keyword>
<evidence type="ECO:0000313" key="23">
    <source>
        <dbReference type="EMBL" id="KAK3089239.1"/>
    </source>
</evidence>
<accession>A0AA88XY63</accession>
<dbReference type="CDD" id="cd17060">
    <property type="entry name" value="Ubl_RB1CC1"/>
    <property type="match status" value="1"/>
</dbReference>
<feature type="compositionally biased region" description="Basic and acidic residues" evidence="20">
    <location>
        <begin position="645"/>
        <end position="662"/>
    </location>
</feature>
<sequence>MLYVFHVDTGTMLTFDMNLLTESVSALQAVIGRACHIPVEKQVLLISGGESLDPSAKVCKYHAGYDTNPIFLFSKSQIEAATPPSPSVHLGSDMDISSQVEGSLLLAPTYSTVISRTQLALQVSEADREEIMACEKLVHDQHLQQQGWAAVVANLEDITVALRHRSDIFAESFTEYLSKREVYLETLQSVSTSLDLLSKIPVLPCLLQAVSDISEKSGKSDKSDKSTSSSVSGSKNLFEWISSQDPQHSLQDMVSQCVKATEHFDQRVLDTLMTEVTDTFKQVDNPSMKEVKGIEDRLYGLDQILSGARKIVQEQSDMAQGFVQNQNRVTKLRDNSILPDLCSSHKRQLLVMSQNHKKLQDTKKKCLMAKQELSINLHTRLRWVMLVQKRIVDVDGKLMIYNENLKRLRKRLDILKQIHDAPEVYAQLVVEVVRRREFSVQFSKWAASLADESRLIHTEEVKRREDFVRKVGHHFLQTLFSGFADFTSKFATEPPAPFDQNLPEITNDDVDMLRETVPELASILHVPEVSKFPLHESACDNSTFKFIDPVTEERLSAHTPPPKQSSLITSEIEIIRSCEERYVTTDHSLSLGDQVAVSELQSNLVVRSEGALSPTEKPESLMPKSLSEALTKEMREANSGVSVKTDVKVEKLEKESPKDPTDKSVGSASTSSGEQLKSTESDMSAQDKSTEDRSLDSIPSSRKNVLRRVTLGTSPDMETSQEFTTADFYIEDSMPSSIADSPMGKQTETTQETVCMVQDEKSTQVNLLEQDIEYFRTEFLRAKEKHKEMLEQLQCNIPILRNSVKDFESEFGCKRSEVLEWIDDAKKRVSEAILSYDSLHSQQHDETVSKLKSDYEFSIKDLKSEAEGLKEAKSALEQENSELHKTVENITKEQKQEREKFANLELKLRDEANELLKKLESHSADAKQSEVNFSEEMENMRKLVAEKESELAKEKSSWEEAKAEKERRHVEEVEDLKKQSTLELEVELDKLRAELRAQFDDMELDISEKDKALSIATDKMKQLESDKIKIEETLTERFQNEKVEISKILEAEFQEKLEKTVSEKVEALSKENMDAIEKLKESHESQMEQNLEELRSKLTSEKDADVENVVSKMNQEFEKSYQELKSSLLEEKQKVVSELKVLHQTELSKMEETLRSRNEKLEAEIKALTERDVTNCEIQTDILEFTPQEVQTDILEFIQKEMQTDRLTVHQTEAQTDVVETGQSEMQTEVWKGLDSDTQTDMFDMTHGGTQTSTSEYTLVKITSDESEMVDREVQTSSDEIQTEAILTHQEHKNMMATLEVRLTAEKDKALIELRRKHEKEVSDMISKLEKDKESSLSSAETSAQAERQVAFNEALSKVTQEKDKVIEELKQREATLSQQLTEGKEALKKLEEERSKLEDVKNRAISHLDDKDREHNMYKRKMEDELALSRQQISLYQSQIQSMSTMQVSTAPSVMEISSAEDVNTESRIQELEGELKAKDGQISNLQTKLSELSMTTSTKSLVQDKVSITSCCVGDLALFCLDERHDQYVVFTIGSTLHFLHSECLESLGLKTNPGEMRKSWVLAEITEKEYCQAKKPQNRFKVPVGTKFYRVKARPWNREAAIAAKRDVQAPLPQASAY</sequence>
<dbReference type="GO" id="GO:0034045">
    <property type="term" value="C:phagophore assembly site membrane"/>
    <property type="evidence" value="ECO:0007669"/>
    <property type="project" value="TreeGrafter"/>
</dbReference>
<evidence type="ECO:0000256" key="13">
    <source>
        <dbReference type="ARBA" id="ARBA00023228"/>
    </source>
</evidence>
<dbReference type="InterPro" id="IPR019460">
    <property type="entry name" value="Atg11_C"/>
</dbReference>
<dbReference type="Gene3D" id="3.10.20.90">
    <property type="entry name" value="Phosphatidylinositol 3-kinase Catalytic Subunit, Chain A, domain 1"/>
    <property type="match status" value="1"/>
</dbReference>
<dbReference type="GO" id="GO:0005634">
    <property type="term" value="C:nucleus"/>
    <property type="evidence" value="ECO:0007669"/>
    <property type="project" value="UniProtKB-SubCell"/>
</dbReference>
<keyword evidence="24" id="KW-1185">Reference proteome</keyword>
<dbReference type="Pfam" id="PF04108">
    <property type="entry name" value="ATG17_like"/>
    <property type="match status" value="1"/>
</dbReference>
<feature type="coiled-coil region" evidence="19">
    <location>
        <begin position="852"/>
        <end position="968"/>
    </location>
</feature>
<feature type="domain" description="Autophagy protein ATG17-like" evidence="21">
    <location>
        <begin position="120"/>
        <end position="473"/>
    </location>
</feature>
<feature type="compositionally biased region" description="Polar residues" evidence="20">
    <location>
        <begin position="664"/>
        <end position="687"/>
    </location>
</feature>
<evidence type="ECO:0000256" key="20">
    <source>
        <dbReference type="SAM" id="MobiDB-lite"/>
    </source>
</evidence>
<keyword evidence="8" id="KW-0653">Protein transport</keyword>
<dbReference type="GO" id="GO:0000422">
    <property type="term" value="P:autophagy of mitochondrion"/>
    <property type="evidence" value="ECO:0007669"/>
    <property type="project" value="TreeGrafter"/>
</dbReference>
<evidence type="ECO:0000256" key="6">
    <source>
        <dbReference type="ARBA" id="ARBA00022490"/>
    </source>
</evidence>
<proteinExistence type="predicted"/>
<dbReference type="GO" id="GO:0061709">
    <property type="term" value="P:reticulophagy"/>
    <property type="evidence" value="ECO:0007669"/>
    <property type="project" value="TreeGrafter"/>
</dbReference>
<dbReference type="GO" id="GO:0019901">
    <property type="term" value="F:protein kinase binding"/>
    <property type="evidence" value="ECO:0007669"/>
    <property type="project" value="UniProtKB-ARBA"/>
</dbReference>
<keyword evidence="10" id="KW-0805">Transcription regulation</keyword>
<evidence type="ECO:0000256" key="2">
    <source>
        <dbReference type="ARBA" id="ARBA00004329"/>
    </source>
</evidence>
<dbReference type="GO" id="GO:0015031">
    <property type="term" value="P:protein transport"/>
    <property type="evidence" value="ECO:0007669"/>
    <property type="project" value="UniProtKB-KW"/>
</dbReference>
<evidence type="ECO:0000259" key="22">
    <source>
        <dbReference type="Pfam" id="PF10377"/>
    </source>
</evidence>
<dbReference type="Proteomes" id="UP001186944">
    <property type="component" value="Unassembled WGS sequence"/>
</dbReference>
<comment type="function">
    <text evidence="16">Involved in autophagy. Regulates early events but also late events of autophagosome formation through direct interaction with Atg16L1. Required for the formation of the autophagosome-like double-membrane structure that surrounds the Salmonella-containing vacuole (SCV) during S.typhimurium infection and subsequent xenophagy. Involved in repair of DNA damage caused by ionizing radiation, which subsequently improves cell survival by decreasing apoptosis. Inhibits PTK2/FAK1 and PTK2B/PYK2 kinase activity, affecting their downstream signaling pathways. Plays a role as a modulator of TGF-beta-signaling by restricting substrate specificity of RNF111. Functions as a DNA-binding transcription factor. Is a potent regulator of the RB1 pathway through induction of RB1 expression. Plays a crucial role in muscular differentiation. Plays an indispensable role in fetal hematopoiesis and in the regulation of neuronal homeostasis.</text>
</comment>
<gene>
    <name evidence="23" type="ORF">FSP39_002034</name>
</gene>
<feature type="coiled-coil region" evidence="19">
    <location>
        <begin position="776"/>
        <end position="810"/>
    </location>
</feature>
<evidence type="ECO:0000256" key="5">
    <source>
        <dbReference type="ARBA" id="ARBA00022448"/>
    </source>
</evidence>
<evidence type="ECO:0000256" key="8">
    <source>
        <dbReference type="ARBA" id="ARBA00022927"/>
    </source>
</evidence>
<keyword evidence="7" id="KW-0597">Phosphoprotein</keyword>
<keyword evidence="6" id="KW-0963">Cytoplasm</keyword>
<organism evidence="23 24">
    <name type="scientific">Pinctada imbricata</name>
    <name type="common">Atlantic pearl-oyster</name>
    <name type="synonym">Pinctada martensii</name>
    <dbReference type="NCBI Taxonomy" id="66713"/>
    <lineage>
        <taxon>Eukaryota</taxon>
        <taxon>Metazoa</taxon>
        <taxon>Spiralia</taxon>
        <taxon>Lophotrochozoa</taxon>
        <taxon>Mollusca</taxon>
        <taxon>Bivalvia</taxon>
        <taxon>Autobranchia</taxon>
        <taxon>Pteriomorphia</taxon>
        <taxon>Pterioida</taxon>
        <taxon>Pterioidea</taxon>
        <taxon>Pteriidae</taxon>
        <taxon>Pinctada</taxon>
    </lineage>
</organism>
<keyword evidence="9" id="KW-0072">Autophagy</keyword>
<evidence type="ECO:0000256" key="18">
    <source>
        <dbReference type="ARBA" id="ARBA00080154"/>
    </source>
</evidence>
<dbReference type="GO" id="GO:0005764">
    <property type="term" value="C:lysosome"/>
    <property type="evidence" value="ECO:0007669"/>
    <property type="project" value="UniProtKB-SubCell"/>
</dbReference>
<dbReference type="GO" id="GO:0060090">
    <property type="term" value="F:molecular adaptor activity"/>
    <property type="evidence" value="ECO:0007669"/>
    <property type="project" value="TreeGrafter"/>
</dbReference>
<feature type="region of interest" description="Disordered" evidence="20">
    <location>
        <begin position="634"/>
        <end position="701"/>
    </location>
</feature>
<feature type="compositionally biased region" description="Basic and acidic residues" evidence="20">
    <location>
        <begin position="1325"/>
        <end position="1335"/>
    </location>
</feature>
<name>A0AA88XY63_PINIB</name>
<evidence type="ECO:0000259" key="21">
    <source>
        <dbReference type="Pfam" id="PF04108"/>
    </source>
</evidence>
<dbReference type="GO" id="GO:0031090">
    <property type="term" value="C:organelle membrane"/>
    <property type="evidence" value="ECO:0007669"/>
    <property type="project" value="UniProtKB-ARBA"/>
</dbReference>
<evidence type="ECO:0000256" key="10">
    <source>
        <dbReference type="ARBA" id="ARBA00023015"/>
    </source>
</evidence>
<evidence type="ECO:0000313" key="24">
    <source>
        <dbReference type="Proteomes" id="UP001186944"/>
    </source>
</evidence>
<evidence type="ECO:0000256" key="16">
    <source>
        <dbReference type="ARBA" id="ARBA00053494"/>
    </source>
</evidence>
<evidence type="ECO:0000256" key="4">
    <source>
        <dbReference type="ARBA" id="ARBA00004514"/>
    </source>
</evidence>
<feature type="coiled-coil region" evidence="19">
    <location>
        <begin position="1006"/>
        <end position="1033"/>
    </location>
</feature>
<keyword evidence="12" id="KW-0804">Transcription</keyword>
<feature type="coiled-coil region" evidence="19">
    <location>
        <begin position="1356"/>
        <end position="1440"/>
    </location>
</feature>
<dbReference type="InterPro" id="IPR045326">
    <property type="entry name" value="ATG17-like_dom"/>
</dbReference>
<dbReference type="FunFam" id="3.10.20.90:FF:000049">
    <property type="entry name" value="RB1-inducible coiled-coil protein 1 isoform X1"/>
    <property type="match status" value="1"/>
</dbReference>
<evidence type="ECO:0000256" key="15">
    <source>
        <dbReference type="ARBA" id="ARBA00023306"/>
    </source>
</evidence>
<keyword evidence="5" id="KW-0813">Transport</keyword>
<evidence type="ECO:0000256" key="1">
    <source>
        <dbReference type="ARBA" id="ARBA00004123"/>
    </source>
</evidence>
<evidence type="ECO:0000256" key="19">
    <source>
        <dbReference type="SAM" id="Coils"/>
    </source>
</evidence>
<dbReference type="GO" id="GO:0061723">
    <property type="term" value="P:glycophagy"/>
    <property type="evidence" value="ECO:0007669"/>
    <property type="project" value="TreeGrafter"/>
</dbReference>
<protein>
    <recommendedName>
        <fullName evidence="17">RB1-inducible coiled-coil protein 1</fullName>
    </recommendedName>
    <alternativeName>
        <fullName evidence="18">FAK family kinase-interacting protein of 200 kDa</fullName>
    </alternativeName>
</protein>
<keyword evidence="13" id="KW-0458">Lysosome</keyword>
<evidence type="ECO:0000256" key="3">
    <source>
        <dbReference type="ARBA" id="ARBA00004371"/>
    </source>
</evidence>
<evidence type="ECO:0000256" key="11">
    <source>
        <dbReference type="ARBA" id="ARBA00023054"/>
    </source>
</evidence>
<dbReference type="PANTHER" id="PTHR13222">
    <property type="entry name" value="RB1-INDUCIBLE COILED-COIL"/>
    <property type="match status" value="1"/>
</dbReference>
<comment type="subcellular location">
    <subcellularLocation>
        <location evidence="4">Cytoplasm</location>
        <location evidence="4">Cytosol</location>
    </subcellularLocation>
    <subcellularLocation>
        <location evidence="3">Lysosome</location>
    </subcellularLocation>
    <subcellularLocation>
        <location evidence="1">Nucleus</location>
    </subcellularLocation>
    <subcellularLocation>
        <location evidence="2">Preautophagosomal structure</location>
    </subcellularLocation>
</comment>
<comment type="caution">
    <text evidence="23">The sequence shown here is derived from an EMBL/GenBank/DDBJ whole genome shotgun (WGS) entry which is preliminary data.</text>
</comment>
<dbReference type="PANTHER" id="PTHR13222:SF1">
    <property type="entry name" value="RB1-INDUCIBLE COILED-COIL PROTEIN 1"/>
    <property type="match status" value="1"/>
</dbReference>
<dbReference type="GO" id="GO:0008285">
    <property type="term" value="P:negative regulation of cell population proliferation"/>
    <property type="evidence" value="ECO:0007669"/>
    <property type="project" value="UniProtKB-ARBA"/>
</dbReference>
<keyword evidence="14" id="KW-0539">Nucleus</keyword>
<evidence type="ECO:0000256" key="9">
    <source>
        <dbReference type="ARBA" id="ARBA00023006"/>
    </source>
</evidence>
<dbReference type="GO" id="GO:0034727">
    <property type="term" value="P:piecemeal microautophagy of the nucleus"/>
    <property type="evidence" value="ECO:0007669"/>
    <property type="project" value="TreeGrafter"/>
</dbReference>
<keyword evidence="15" id="KW-0131">Cell cycle</keyword>
<dbReference type="GO" id="GO:0034517">
    <property type="term" value="P:ribophagy"/>
    <property type="evidence" value="ECO:0007669"/>
    <property type="project" value="TreeGrafter"/>
</dbReference>
<evidence type="ECO:0000256" key="12">
    <source>
        <dbReference type="ARBA" id="ARBA00023163"/>
    </source>
</evidence>
<dbReference type="Pfam" id="PF10377">
    <property type="entry name" value="ATG11"/>
    <property type="match status" value="1"/>
</dbReference>